<reference evidence="2 3" key="1">
    <citation type="submission" date="2024-09" db="EMBL/GenBank/DDBJ databases">
        <authorList>
            <person name="D'Angelo T."/>
        </authorList>
    </citation>
    <scope>NUCLEOTIDE SEQUENCE [LARGE SCALE GENOMIC DNA]</scope>
    <source>
        <strain evidence="2">SAG AM-320-E07</strain>
    </source>
</reference>
<sequence>MSNWKHILLEGEYPERARILDGLTSEQIGQRPPGAHRSIYEELWHLKTWQDVVLAKDNDLYEAWMKSTRYPEGQVPSTDDMFEQLGEEFLAGIQKIVDLTGSEENLAEEIAPGIVFRDVVESLAVHNAYHLGKIVALRQALGCWVSRG</sequence>
<dbReference type="Pfam" id="PF12867">
    <property type="entry name" value="DinB_2"/>
    <property type="match status" value="1"/>
</dbReference>
<dbReference type="Proteomes" id="UP001593833">
    <property type="component" value="Unassembled WGS sequence"/>
</dbReference>
<dbReference type="InterPro" id="IPR024775">
    <property type="entry name" value="DinB-like"/>
</dbReference>
<dbReference type="EMBL" id="JBHPKH010000020">
    <property type="protein sequence ID" value="MFC1572550.1"/>
    <property type="molecule type" value="Genomic_DNA"/>
</dbReference>
<dbReference type="Gene3D" id="1.20.120.450">
    <property type="entry name" value="dinb family like domain"/>
    <property type="match status" value="1"/>
</dbReference>
<organism evidence="2 3">
    <name type="scientific">Eiseniibacteriota bacterium</name>
    <dbReference type="NCBI Taxonomy" id="2212470"/>
    <lineage>
        <taxon>Bacteria</taxon>
        <taxon>Candidatus Eiseniibacteriota</taxon>
    </lineage>
</organism>
<comment type="caution">
    <text evidence="2">The sequence shown here is derived from an EMBL/GenBank/DDBJ whole genome shotgun (WGS) entry which is preliminary data.</text>
</comment>
<gene>
    <name evidence="2" type="ORF">ACFL6M_03020</name>
</gene>
<protein>
    <submittedName>
        <fullName evidence="2">DinB family protein</fullName>
    </submittedName>
</protein>
<evidence type="ECO:0000259" key="1">
    <source>
        <dbReference type="Pfam" id="PF12867"/>
    </source>
</evidence>
<evidence type="ECO:0000313" key="2">
    <source>
        <dbReference type="EMBL" id="MFC1572550.1"/>
    </source>
</evidence>
<dbReference type="SUPFAM" id="SSF109854">
    <property type="entry name" value="DinB/YfiT-like putative metalloenzymes"/>
    <property type="match status" value="1"/>
</dbReference>
<name>A0ABV6YJR5_UNCEI</name>
<keyword evidence="3" id="KW-1185">Reference proteome</keyword>
<dbReference type="InterPro" id="IPR034660">
    <property type="entry name" value="DinB/YfiT-like"/>
</dbReference>
<proteinExistence type="predicted"/>
<accession>A0ABV6YJR5</accession>
<feature type="domain" description="DinB-like" evidence="1">
    <location>
        <begin position="18"/>
        <end position="132"/>
    </location>
</feature>
<evidence type="ECO:0000313" key="3">
    <source>
        <dbReference type="Proteomes" id="UP001593833"/>
    </source>
</evidence>